<keyword evidence="6" id="KW-1185">Reference proteome</keyword>
<evidence type="ECO:0000256" key="3">
    <source>
        <dbReference type="ARBA" id="ARBA00022989"/>
    </source>
</evidence>
<keyword evidence="4" id="KW-0472">Membrane</keyword>
<organism evidence="5 6">
    <name type="scientific">Kineosporia babensis</name>
    <dbReference type="NCBI Taxonomy" id="499548"/>
    <lineage>
        <taxon>Bacteria</taxon>
        <taxon>Bacillati</taxon>
        <taxon>Actinomycetota</taxon>
        <taxon>Actinomycetes</taxon>
        <taxon>Kineosporiales</taxon>
        <taxon>Kineosporiaceae</taxon>
        <taxon>Kineosporia</taxon>
    </lineage>
</organism>
<dbReference type="RefSeq" id="WP_231444338.1">
    <property type="nucleotide sequence ID" value="NZ_JAJOMB010000011.1"/>
</dbReference>
<keyword evidence="2" id="KW-0812">Transmembrane</keyword>
<dbReference type="EMBL" id="JAJOMB010000011">
    <property type="protein sequence ID" value="MCD5313285.1"/>
    <property type="molecule type" value="Genomic_DNA"/>
</dbReference>
<dbReference type="AlphaFoldDB" id="A0A9X1SVV7"/>
<keyword evidence="3" id="KW-1133">Transmembrane helix</keyword>
<name>A0A9X1SVV7_9ACTN</name>
<evidence type="ECO:0000313" key="5">
    <source>
        <dbReference type="EMBL" id="MCD5313285.1"/>
    </source>
</evidence>
<dbReference type="InterPro" id="IPR007343">
    <property type="entry name" value="Uncharacterised_pept_Zn_put"/>
</dbReference>
<evidence type="ECO:0000256" key="2">
    <source>
        <dbReference type="ARBA" id="ARBA00022692"/>
    </source>
</evidence>
<protein>
    <submittedName>
        <fullName evidence="5">Neutral zinc metallopeptidase</fullName>
    </submittedName>
</protein>
<dbReference type="PROSITE" id="PS51257">
    <property type="entry name" value="PROKAR_LIPOPROTEIN"/>
    <property type="match status" value="1"/>
</dbReference>
<dbReference type="PANTHER" id="PTHR30168">
    <property type="entry name" value="PUTATIVE MEMBRANE PROTEIN YPFJ"/>
    <property type="match status" value="1"/>
</dbReference>
<gene>
    <name evidence="5" type="ORF">LR394_20465</name>
</gene>
<dbReference type="Pfam" id="PF04228">
    <property type="entry name" value="Zn_peptidase"/>
    <property type="match status" value="1"/>
</dbReference>
<evidence type="ECO:0000256" key="4">
    <source>
        <dbReference type="ARBA" id="ARBA00023136"/>
    </source>
</evidence>
<dbReference type="GO" id="GO:0016020">
    <property type="term" value="C:membrane"/>
    <property type="evidence" value="ECO:0007669"/>
    <property type="project" value="UniProtKB-SubCell"/>
</dbReference>
<dbReference type="PANTHER" id="PTHR30168:SF0">
    <property type="entry name" value="INNER MEMBRANE PROTEIN"/>
    <property type="match status" value="1"/>
</dbReference>
<evidence type="ECO:0000313" key="6">
    <source>
        <dbReference type="Proteomes" id="UP001138997"/>
    </source>
</evidence>
<accession>A0A9X1SVV7</accession>
<sequence>MTASRRLSAFRPFTVAAVGLSALLVLSGCGLGSPEPSTPVSSEPSGNDLQSDIDLAIRTSQSYWKAVFESQGAQFASVEGVIPYTDPSEGDCGGEPFVLNNAFFCPVGNFIAYDQNFLAGQYQAIGDSFVYYLIGHEYAHAVQDLLGIEHRLTIQHELQADCMAGAYLGDSVRASILAVEEGDIDELLISLETVGDQPGVPWFAEGAHGTGQQRTEAFAQGYDGTTGGGSAVSACLA</sequence>
<dbReference type="Proteomes" id="UP001138997">
    <property type="component" value="Unassembled WGS sequence"/>
</dbReference>
<comment type="caution">
    <text evidence="5">The sequence shown here is derived from an EMBL/GenBank/DDBJ whole genome shotgun (WGS) entry which is preliminary data.</text>
</comment>
<proteinExistence type="predicted"/>
<reference evidence="5" key="1">
    <citation type="submission" date="2021-11" db="EMBL/GenBank/DDBJ databases">
        <title>Streptomyces corallinus and Kineosporia corallina sp. nov., two new coral-derived marine actinobacteria.</title>
        <authorList>
            <person name="Buangrab K."/>
            <person name="Sutthacheep M."/>
            <person name="Yeemin T."/>
            <person name="Harunari E."/>
            <person name="Igarashi Y."/>
            <person name="Sripreechasak P."/>
            <person name="Kanchanasin P."/>
            <person name="Tanasupawat S."/>
            <person name="Phongsopitanun W."/>
        </authorList>
    </citation>
    <scope>NUCLEOTIDE SEQUENCE</scope>
    <source>
        <strain evidence="5">JCM 31032</strain>
    </source>
</reference>
<evidence type="ECO:0000256" key="1">
    <source>
        <dbReference type="ARBA" id="ARBA00004167"/>
    </source>
</evidence>
<comment type="subcellular location">
    <subcellularLocation>
        <location evidence="1">Membrane</location>
        <topology evidence="1">Single-pass membrane protein</topology>
    </subcellularLocation>
</comment>